<name>J4IBQ7_9APHY</name>
<gene>
    <name evidence="1" type="ORF">FIBRA_07288</name>
</gene>
<keyword evidence="2" id="KW-1185">Reference proteome</keyword>
<dbReference type="RefSeq" id="XP_012184364.1">
    <property type="nucleotide sequence ID" value="XM_012328974.1"/>
</dbReference>
<sequence>MDCSFTLLDISADLVEQWRIAFEKHIPHILGMKVITLQFKLADLSGPASQFDCIVSPANSYGRLDGGHMITHYAFIPIDSFDFFLAEALAPAEELEAPTKLAQAALYRRWRGYAPPGSCTLVSLLNSSCANNRHSCSYIALCPTMRVPINVEWDREIVYNCVWSLLVALDEHNRAVKTNGGVKISRVLMPGLATGIGGISAEQCAQQMALAFKHFEDALAHPQKWSALEWDDAIDYAEDVRATHRRRVGD</sequence>
<dbReference type="GeneID" id="24099992"/>
<dbReference type="Gene3D" id="3.40.220.10">
    <property type="entry name" value="Leucine Aminopeptidase, subunit E, domain 1"/>
    <property type="match status" value="1"/>
</dbReference>
<proteinExistence type="predicted"/>
<dbReference type="AlphaFoldDB" id="J4IBQ7"/>
<dbReference type="InParanoid" id="J4IBQ7"/>
<reference evidence="1 2" key="1">
    <citation type="journal article" date="2012" name="Appl. Environ. Microbiol.">
        <title>Short-read sequencing for genomic analysis of the brown rot fungus Fibroporia radiculosa.</title>
        <authorList>
            <person name="Tang J.D."/>
            <person name="Perkins A.D."/>
            <person name="Sonstegard T.S."/>
            <person name="Schroeder S.G."/>
            <person name="Burgess S.C."/>
            <person name="Diehl S.V."/>
        </authorList>
    </citation>
    <scope>NUCLEOTIDE SEQUENCE [LARGE SCALE GENOMIC DNA]</scope>
    <source>
        <strain evidence="1 2">TFFH 294</strain>
    </source>
</reference>
<protein>
    <recommendedName>
        <fullName evidence="3">Macro-like domain-containing protein</fullName>
    </recommendedName>
</protein>
<dbReference type="InterPro" id="IPR043472">
    <property type="entry name" value="Macro_dom-like"/>
</dbReference>
<accession>J4IBQ7</accession>
<evidence type="ECO:0008006" key="3">
    <source>
        <dbReference type="Google" id="ProtNLM"/>
    </source>
</evidence>
<dbReference type="EMBL" id="HE797179">
    <property type="protein sequence ID" value="CCM05081.1"/>
    <property type="molecule type" value="Genomic_DNA"/>
</dbReference>
<dbReference type="STRING" id="599839.J4IBQ7"/>
<dbReference type="OrthoDB" id="6082470at2759"/>
<dbReference type="Proteomes" id="UP000006352">
    <property type="component" value="Unassembled WGS sequence"/>
</dbReference>
<organism evidence="1 2">
    <name type="scientific">Fibroporia radiculosa</name>
    <dbReference type="NCBI Taxonomy" id="599839"/>
    <lineage>
        <taxon>Eukaryota</taxon>
        <taxon>Fungi</taxon>
        <taxon>Dikarya</taxon>
        <taxon>Basidiomycota</taxon>
        <taxon>Agaricomycotina</taxon>
        <taxon>Agaricomycetes</taxon>
        <taxon>Polyporales</taxon>
        <taxon>Fibroporiaceae</taxon>
        <taxon>Fibroporia</taxon>
    </lineage>
</organism>
<dbReference type="SUPFAM" id="SSF52949">
    <property type="entry name" value="Macro domain-like"/>
    <property type="match status" value="1"/>
</dbReference>
<evidence type="ECO:0000313" key="1">
    <source>
        <dbReference type="EMBL" id="CCM05081.1"/>
    </source>
</evidence>
<dbReference type="HOGENOM" id="CLU_046550_6_0_1"/>
<evidence type="ECO:0000313" key="2">
    <source>
        <dbReference type="Proteomes" id="UP000006352"/>
    </source>
</evidence>